<dbReference type="CDD" id="cd18548">
    <property type="entry name" value="ABC_6TM_Tm287_like"/>
    <property type="match status" value="1"/>
</dbReference>
<proteinExistence type="predicted"/>
<keyword evidence="4 9" id="KW-0812">Transmembrane</keyword>
<feature type="transmembrane region" description="Helical" evidence="9">
    <location>
        <begin position="156"/>
        <end position="178"/>
    </location>
</feature>
<keyword evidence="6 12" id="KW-0067">ATP-binding</keyword>
<dbReference type="GO" id="GO:0005886">
    <property type="term" value="C:plasma membrane"/>
    <property type="evidence" value="ECO:0007669"/>
    <property type="project" value="UniProtKB-SubCell"/>
</dbReference>
<feature type="transmembrane region" description="Helical" evidence="9">
    <location>
        <begin position="21"/>
        <end position="40"/>
    </location>
</feature>
<name>A0AA37MY65_9FIRM</name>
<dbReference type="InterPro" id="IPR011527">
    <property type="entry name" value="ABC1_TM_dom"/>
</dbReference>
<dbReference type="GO" id="GO:0016887">
    <property type="term" value="F:ATP hydrolysis activity"/>
    <property type="evidence" value="ECO:0007669"/>
    <property type="project" value="InterPro"/>
</dbReference>
<dbReference type="PROSITE" id="PS50929">
    <property type="entry name" value="ABC_TM1F"/>
    <property type="match status" value="1"/>
</dbReference>
<dbReference type="PROSITE" id="PS50893">
    <property type="entry name" value="ABC_TRANSPORTER_2"/>
    <property type="match status" value="1"/>
</dbReference>
<evidence type="ECO:0000259" key="11">
    <source>
        <dbReference type="PROSITE" id="PS50929"/>
    </source>
</evidence>
<evidence type="ECO:0000256" key="9">
    <source>
        <dbReference type="SAM" id="Phobius"/>
    </source>
</evidence>
<evidence type="ECO:0000256" key="5">
    <source>
        <dbReference type="ARBA" id="ARBA00022741"/>
    </source>
</evidence>
<dbReference type="Pfam" id="PF00005">
    <property type="entry name" value="ABC_tran"/>
    <property type="match status" value="1"/>
</dbReference>
<comment type="subcellular location">
    <subcellularLocation>
        <location evidence="1">Cell membrane</location>
        <topology evidence="1">Multi-pass membrane protein</topology>
    </subcellularLocation>
</comment>
<feature type="transmembrane region" description="Helical" evidence="9">
    <location>
        <begin position="133"/>
        <end position="150"/>
    </location>
</feature>
<dbReference type="FunFam" id="3.40.50.300:FF:000221">
    <property type="entry name" value="Multidrug ABC transporter ATP-binding protein"/>
    <property type="match status" value="1"/>
</dbReference>
<protein>
    <submittedName>
        <fullName evidence="12">Multidrug ABC transporter ATP-binding protein</fullName>
    </submittedName>
</protein>
<sequence>MELILRYMKKYSARIAQSMGIKLLGAVTELMIPYILEHLIDEVVPLGQLGQAVLWGGLMILTALATRQLNIAANRIAVDNAHNVSYDIRQDLFTRTANLSGAQFDRFGLPSLISRMTSDSYNVQSCVQSLQTMCIRMPILLLGGIGVTMAMDPVLSGILCVIVPVLIVVILAVSRYGIPLYRKVQEKLDDVVRIMREDITGIRVVKALSKTEYEKGRFGAANDAMTRADIKASVIMAIPGPLMQMCLNIGLTLVVWIGAARVNNGQIKPGVILAFLTYFNMVMQGVMGINRIFMMISKASASANRIGQVLAAPIDQKVLPPEEAKKPAGDEFIRFEHVTFSYHDGAEGSVEESRREQCLYDISFALKKGESLGIIGPTGCGKTTIINLLMRFYDVEKGGVFVDGRDVRSYEKDELRRKFGVVFQNDMVFYNTLRENIRFGRALNDADLMRAVEDAVAAEYVDSLEEGLDYQADIKGGNLSGGQKQRLLISRALAGHPEILVLDDSSSALDYKTDAALRKAIFERYQDSTTIMIAQRVSSIQNMTHILVLESGRCIGYGTHQELLESCPAYREIYQAQMGALA</sequence>
<dbReference type="RefSeq" id="WP_238315656.1">
    <property type="nucleotide sequence ID" value="NZ_BQKV01000013.1"/>
</dbReference>
<dbReference type="Proteomes" id="UP001055185">
    <property type="component" value="Unassembled WGS sequence"/>
</dbReference>
<evidence type="ECO:0000256" key="8">
    <source>
        <dbReference type="ARBA" id="ARBA00023136"/>
    </source>
</evidence>
<evidence type="ECO:0000256" key="2">
    <source>
        <dbReference type="ARBA" id="ARBA00022448"/>
    </source>
</evidence>
<evidence type="ECO:0000313" key="12">
    <source>
        <dbReference type="EMBL" id="GJN63615.1"/>
    </source>
</evidence>
<keyword evidence="13" id="KW-1185">Reference proteome</keyword>
<evidence type="ECO:0000256" key="7">
    <source>
        <dbReference type="ARBA" id="ARBA00022989"/>
    </source>
</evidence>
<gene>
    <name evidence="12" type="ORF">JCM17207_02400</name>
</gene>
<dbReference type="InterPro" id="IPR039421">
    <property type="entry name" value="Type_1_exporter"/>
</dbReference>
<dbReference type="Gene3D" id="1.20.1560.10">
    <property type="entry name" value="ABC transporter type 1, transmembrane domain"/>
    <property type="match status" value="1"/>
</dbReference>
<dbReference type="GO" id="GO:0140359">
    <property type="term" value="F:ABC-type transporter activity"/>
    <property type="evidence" value="ECO:0007669"/>
    <property type="project" value="InterPro"/>
</dbReference>
<dbReference type="SMART" id="SM00382">
    <property type="entry name" value="AAA"/>
    <property type="match status" value="1"/>
</dbReference>
<feature type="transmembrane region" description="Helical" evidence="9">
    <location>
        <begin position="234"/>
        <end position="259"/>
    </location>
</feature>
<dbReference type="PROSITE" id="PS00211">
    <property type="entry name" value="ABC_TRANSPORTER_1"/>
    <property type="match status" value="1"/>
</dbReference>
<organism evidence="12 13">
    <name type="scientific">Faecalibacterium gallinarum</name>
    <dbReference type="NCBI Taxonomy" id="2903556"/>
    <lineage>
        <taxon>Bacteria</taxon>
        <taxon>Bacillati</taxon>
        <taxon>Bacillota</taxon>
        <taxon>Clostridia</taxon>
        <taxon>Eubacteriales</taxon>
        <taxon>Oscillospiraceae</taxon>
        <taxon>Faecalibacterium</taxon>
    </lineage>
</organism>
<feature type="transmembrane region" description="Helical" evidence="9">
    <location>
        <begin position="46"/>
        <end position="65"/>
    </location>
</feature>
<dbReference type="Pfam" id="PF00664">
    <property type="entry name" value="ABC_membrane"/>
    <property type="match status" value="1"/>
</dbReference>
<dbReference type="PANTHER" id="PTHR24221">
    <property type="entry name" value="ATP-BINDING CASSETTE SUB-FAMILY B"/>
    <property type="match status" value="1"/>
</dbReference>
<dbReference type="AlphaFoldDB" id="A0AA37MY65"/>
<dbReference type="InterPro" id="IPR017871">
    <property type="entry name" value="ABC_transporter-like_CS"/>
</dbReference>
<evidence type="ECO:0000313" key="13">
    <source>
        <dbReference type="Proteomes" id="UP001055185"/>
    </source>
</evidence>
<dbReference type="EMBL" id="BQKV01000013">
    <property type="protein sequence ID" value="GJN63615.1"/>
    <property type="molecule type" value="Genomic_DNA"/>
</dbReference>
<feature type="domain" description="ABC transmembrane type-1" evidence="11">
    <location>
        <begin position="23"/>
        <end position="298"/>
    </location>
</feature>
<dbReference type="SUPFAM" id="SSF90123">
    <property type="entry name" value="ABC transporter transmembrane region"/>
    <property type="match status" value="1"/>
</dbReference>
<dbReference type="InterPro" id="IPR003593">
    <property type="entry name" value="AAA+_ATPase"/>
</dbReference>
<feature type="transmembrane region" description="Helical" evidence="9">
    <location>
        <begin position="271"/>
        <end position="289"/>
    </location>
</feature>
<dbReference type="SUPFAM" id="SSF52540">
    <property type="entry name" value="P-loop containing nucleoside triphosphate hydrolases"/>
    <property type="match status" value="1"/>
</dbReference>
<feature type="domain" description="ABC transporter" evidence="10">
    <location>
        <begin position="333"/>
        <end position="576"/>
    </location>
</feature>
<dbReference type="GO" id="GO:0005524">
    <property type="term" value="F:ATP binding"/>
    <property type="evidence" value="ECO:0007669"/>
    <property type="project" value="UniProtKB-KW"/>
</dbReference>
<evidence type="ECO:0000256" key="3">
    <source>
        <dbReference type="ARBA" id="ARBA00022475"/>
    </source>
</evidence>
<keyword evidence="8 9" id="KW-0472">Membrane</keyword>
<keyword evidence="7 9" id="KW-1133">Transmembrane helix</keyword>
<evidence type="ECO:0000256" key="1">
    <source>
        <dbReference type="ARBA" id="ARBA00004651"/>
    </source>
</evidence>
<reference evidence="12" key="1">
    <citation type="journal article" date="2022" name="Int. J. Syst. Evol. Microbiol.">
        <title>Genome-based, phenotypic and chemotaxonomic classification of Faecalibacterium strains: proposal of three novel species Faecalibacterium duncaniae sp. nov., Faecalibacterium hattorii sp. nov. and Faecalibacterium gallinarum sp. nov. .</title>
        <authorList>
            <person name="Sakamoto M."/>
            <person name="Sakurai N."/>
            <person name="Tanno H."/>
            <person name="Iino T."/>
            <person name="Ohkuma M."/>
            <person name="Endo A."/>
        </authorList>
    </citation>
    <scope>NUCLEOTIDE SEQUENCE</scope>
    <source>
        <strain evidence="12">JCM 17207</strain>
    </source>
</reference>
<evidence type="ECO:0000259" key="10">
    <source>
        <dbReference type="PROSITE" id="PS50893"/>
    </source>
</evidence>
<accession>A0AA37MY65</accession>
<dbReference type="InterPro" id="IPR036640">
    <property type="entry name" value="ABC1_TM_sf"/>
</dbReference>
<comment type="caution">
    <text evidence="12">The sequence shown here is derived from an EMBL/GenBank/DDBJ whole genome shotgun (WGS) entry which is preliminary data.</text>
</comment>
<dbReference type="Gene3D" id="3.40.50.300">
    <property type="entry name" value="P-loop containing nucleotide triphosphate hydrolases"/>
    <property type="match status" value="1"/>
</dbReference>
<evidence type="ECO:0000256" key="4">
    <source>
        <dbReference type="ARBA" id="ARBA00022692"/>
    </source>
</evidence>
<keyword evidence="5" id="KW-0547">Nucleotide-binding</keyword>
<dbReference type="PANTHER" id="PTHR24221:SF276">
    <property type="entry name" value="ABC TRANSPORTER, ATP-BINDING_PERMEASE PROTEIN"/>
    <property type="match status" value="1"/>
</dbReference>
<dbReference type="InterPro" id="IPR027417">
    <property type="entry name" value="P-loop_NTPase"/>
</dbReference>
<keyword evidence="2" id="KW-0813">Transport</keyword>
<keyword evidence="3" id="KW-1003">Cell membrane</keyword>
<dbReference type="InterPro" id="IPR003439">
    <property type="entry name" value="ABC_transporter-like_ATP-bd"/>
</dbReference>
<evidence type="ECO:0000256" key="6">
    <source>
        <dbReference type="ARBA" id="ARBA00022840"/>
    </source>
</evidence>